<feature type="region of interest" description="Disordered" evidence="1">
    <location>
        <begin position="1"/>
        <end position="27"/>
    </location>
</feature>
<proteinExistence type="predicted"/>
<accession>A0A485MGW4</accession>
<keyword evidence="3" id="KW-1185">Reference proteome</keyword>
<name>A0A485MGW4_LYNPA</name>
<reference evidence="2 3" key="1">
    <citation type="submission" date="2019-01" db="EMBL/GenBank/DDBJ databases">
        <authorList>
            <person name="Alioto T."/>
            <person name="Alioto T."/>
        </authorList>
    </citation>
    <scope>NUCLEOTIDE SEQUENCE [LARGE SCALE GENOMIC DNA]</scope>
</reference>
<feature type="region of interest" description="Disordered" evidence="1">
    <location>
        <begin position="53"/>
        <end position="89"/>
    </location>
</feature>
<feature type="compositionally biased region" description="Polar residues" evidence="1">
    <location>
        <begin position="78"/>
        <end position="89"/>
    </location>
</feature>
<dbReference type="Proteomes" id="UP000386466">
    <property type="component" value="Unassembled WGS sequence"/>
</dbReference>
<protein>
    <submittedName>
        <fullName evidence="2">Uncharacterized protein</fullName>
    </submittedName>
</protein>
<organism evidence="2 3">
    <name type="scientific">Lynx pardinus</name>
    <name type="common">Iberian lynx</name>
    <name type="synonym">Felis pardina</name>
    <dbReference type="NCBI Taxonomy" id="191816"/>
    <lineage>
        <taxon>Eukaryota</taxon>
        <taxon>Metazoa</taxon>
        <taxon>Chordata</taxon>
        <taxon>Craniata</taxon>
        <taxon>Vertebrata</taxon>
        <taxon>Euteleostomi</taxon>
        <taxon>Mammalia</taxon>
        <taxon>Eutheria</taxon>
        <taxon>Laurasiatheria</taxon>
        <taxon>Carnivora</taxon>
        <taxon>Feliformia</taxon>
        <taxon>Felidae</taxon>
        <taxon>Felinae</taxon>
        <taxon>Lynx</taxon>
    </lineage>
</organism>
<feature type="compositionally biased region" description="Polar residues" evidence="1">
    <location>
        <begin position="1"/>
        <end position="13"/>
    </location>
</feature>
<dbReference type="AlphaFoldDB" id="A0A485MGW4"/>
<gene>
    <name evidence="2" type="ORF">LYPA_23C005117</name>
</gene>
<evidence type="ECO:0000313" key="2">
    <source>
        <dbReference type="EMBL" id="VFV19717.1"/>
    </source>
</evidence>
<evidence type="ECO:0000256" key="1">
    <source>
        <dbReference type="SAM" id="MobiDB-lite"/>
    </source>
</evidence>
<dbReference type="EMBL" id="CAAGRJ010001672">
    <property type="protein sequence ID" value="VFV19717.1"/>
    <property type="molecule type" value="Genomic_DNA"/>
</dbReference>
<sequence length="89" mass="9895">MAGTINSDCSKITLSGERGAGMQKPRQRPIWPGHCLLSRLELDHGTFQLPGALQMKESSKHDNKRKLGRRIPREGRTGASTERVQTLQS</sequence>
<evidence type="ECO:0000313" key="3">
    <source>
        <dbReference type="Proteomes" id="UP000386466"/>
    </source>
</evidence>